<keyword evidence="6" id="KW-0131">Cell cycle</keyword>
<dbReference type="Gene3D" id="2.30.31.20">
    <property type="entry name" value="Sporulation-specific cell division protein SsgB"/>
    <property type="match status" value="1"/>
</dbReference>
<feature type="compositionally biased region" description="Basic and acidic residues" evidence="7">
    <location>
        <begin position="1"/>
        <end position="10"/>
    </location>
</feature>
<evidence type="ECO:0000256" key="7">
    <source>
        <dbReference type="SAM" id="MobiDB-lite"/>
    </source>
</evidence>
<dbReference type="Pfam" id="PF04686">
    <property type="entry name" value="SsgA"/>
    <property type="match status" value="1"/>
</dbReference>
<evidence type="ECO:0000256" key="6">
    <source>
        <dbReference type="ARBA" id="ARBA00023306"/>
    </source>
</evidence>
<feature type="compositionally biased region" description="Polar residues" evidence="7">
    <location>
        <begin position="16"/>
        <end position="26"/>
    </location>
</feature>
<dbReference type="AlphaFoldDB" id="A0A3N0GNT0"/>
<proteinExistence type="inferred from homology"/>
<dbReference type="InterPro" id="IPR006776">
    <property type="entry name" value="SsgB"/>
</dbReference>
<feature type="region of interest" description="Disordered" evidence="7">
    <location>
        <begin position="1"/>
        <end position="26"/>
    </location>
</feature>
<comment type="similarity">
    <text evidence="2">Belongs to the SsgA family.</text>
</comment>
<comment type="caution">
    <text evidence="8">The sequence shown here is derived from an EMBL/GenBank/DDBJ whole genome shotgun (WGS) entry which is preliminary data.</text>
</comment>
<evidence type="ECO:0000256" key="3">
    <source>
        <dbReference type="ARBA" id="ARBA00022618"/>
    </source>
</evidence>
<dbReference type="GO" id="GO:0030435">
    <property type="term" value="P:sporulation resulting in formation of a cellular spore"/>
    <property type="evidence" value="ECO:0007669"/>
    <property type="project" value="UniProtKB-KW"/>
</dbReference>
<evidence type="ECO:0000256" key="5">
    <source>
        <dbReference type="ARBA" id="ARBA00023210"/>
    </source>
</evidence>
<keyword evidence="3 8" id="KW-0132">Cell division</keyword>
<comment type="subcellular location">
    <subcellularLocation>
        <location evidence="1">Cell septum</location>
    </subcellularLocation>
</comment>
<sequence>MGGPDDRFLPDRPTAGPNTRGQHMNGDLTTTTTAVQIAQSESDVVVVLPAEFHYDPADPLAVSMLVASIVGPVRWTFARELILNGQFEPTGDGDVHVWPCLDNTGAAVVIVELQSVAGVTLLQFPSRAVHEFVSASLASVPEGAELLDIDGWLTQVFPTIGAVTN</sequence>
<evidence type="ECO:0000256" key="2">
    <source>
        <dbReference type="ARBA" id="ARBA00009323"/>
    </source>
</evidence>
<evidence type="ECO:0000313" key="8">
    <source>
        <dbReference type="EMBL" id="RNM14041.1"/>
    </source>
</evidence>
<dbReference type="GO" id="GO:0030428">
    <property type="term" value="C:cell septum"/>
    <property type="evidence" value="ECO:0007669"/>
    <property type="project" value="UniProtKB-SubCell"/>
</dbReference>
<dbReference type="GO" id="GO:0000917">
    <property type="term" value="P:division septum assembly"/>
    <property type="evidence" value="ECO:0007669"/>
    <property type="project" value="UniProtKB-KW"/>
</dbReference>
<dbReference type="InterPro" id="IPR038658">
    <property type="entry name" value="SsgB_sf"/>
</dbReference>
<evidence type="ECO:0000256" key="4">
    <source>
        <dbReference type="ARBA" id="ARBA00022969"/>
    </source>
</evidence>
<keyword evidence="5" id="KW-0717">Septation</keyword>
<organism evidence="8 9">
    <name type="scientific">Nocardioides pocheonensis</name>
    <dbReference type="NCBI Taxonomy" id="661485"/>
    <lineage>
        <taxon>Bacteria</taxon>
        <taxon>Bacillati</taxon>
        <taxon>Actinomycetota</taxon>
        <taxon>Actinomycetes</taxon>
        <taxon>Propionibacteriales</taxon>
        <taxon>Nocardioidaceae</taxon>
        <taxon>Nocardioides</taxon>
    </lineage>
</organism>
<dbReference type="Proteomes" id="UP000279994">
    <property type="component" value="Unassembled WGS sequence"/>
</dbReference>
<name>A0A3N0GNT0_9ACTN</name>
<evidence type="ECO:0000313" key="9">
    <source>
        <dbReference type="Proteomes" id="UP000279994"/>
    </source>
</evidence>
<accession>A0A3N0GNT0</accession>
<keyword evidence="4" id="KW-0749">Sporulation</keyword>
<reference evidence="8 9" key="1">
    <citation type="submission" date="2018-11" db="EMBL/GenBank/DDBJ databases">
        <authorList>
            <person name="Li F."/>
        </authorList>
    </citation>
    <scope>NUCLEOTIDE SEQUENCE [LARGE SCALE GENOMIC DNA]</scope>
    <source>
        <strain evidence="8 9">Gsoil 818</strain>
    </source>
</reference>
<dbReference type="EMBL" id="RJSF01000040">
    <property type="protein sequence ID" value="RNM14041.1"/>
    <property type="molecule type" value="Genomic_DNA"/>
</dbReference>
<protein>
    <submittedName>
        <fullName evidence="8">SsgA family sporulation/cell division regulator</fullName>
    </submittedName>
</protein>
<keyword evidence="9" id="KW-1185">Reference proteome</keyword>
<dbReference type="OrthoDB" id="3853096at2"/>
<evidence type="ECO:0000256" key="1">
    <source>
        <dbReference type="ARBA" id="ARBA00004431"/>
    </source>
</evidence>
<gene>
    <name evidence="8" type="ORF">EFL26_13975</name>
</gene>